<feature type="compositionally biased region" description="Low complexity" evidence="1">
    <location>
        <begin position="1"/>
        <end position="14"/>
    </location>
</feature>
<evidence type="ECO:0000313" key="3">
    <source>
        <dbReference type="Proteomes" id="UP000092154"/>
    </source>
</evidence>
<accession>A0A1B7MLP5</accession>
<protein>
    <submittedName>
        <fullName evidence="2">Uncharacterized protein</fullName>
    </submittedName>
</protein>
<organism evidence="2 3">
    <name type="scientific">Rhizopogon vinicolor AM-OR11-026</name>
    <dbReference type="NCBI Taxonomy" id="1314800"/>
    <lineage>
        <taxon>Eukaryota</taxon>
        <taxon>Fungi</taxon>
        <taxon>Dikarya</taxon>
        <taxon>Basidiomycota</taxon>
        <taxon>Agaricomycotina</taxon>
        <taxon>Agaricomycetes</taxon>
        <taxon>Agaricomycetidae</taxon>
        <taxon>Boletales</taxon>
        <taxon>Suillineae</taxon>
        <taxon>Rhizopogonaceae</taxon>
        <taxon>Rhizopogon</taxon>
    </lineage>
</organism>
<dbReference type="Proteomes" id="UP000092154">
    <property type="component" value="Unassembled WGS sequence"/>
</dbReference>
<dbReference type="AlphaFoldDB" id="A0A1B7MLP5"/>
<reference evidence="2 3" key="1">
    <citation type="submission" date="2016-06" db="EMBL/GenBank/DDBJ databases">
        <title>Comparative genomics of the ectomycorrhizal sister species Rhizopogon vinicolor and Rhizopogon vesiculosus (Basidiomycota: Boletales) reveals a divergence of the mating type B locus.</title>
        <authorList>
            <consortium name="DOE Joint Genome Institute"/>
            <person name="Mujic A.B."/>
            <person name="Kuo A."/>
            <person name="Tritt A."/>
            <person name="Lipzen A."/>
            <person name="Chen C."/>
            <person name="Johnson J."/>
            <person name="Sharma A."/>
            <person name="Barry K."/>
            <person name="Grigoriev I.V."/>
            <person name="Spatafora J.W."/>
        </authorList>
    </citation>
    <scope>NUCLEOTIDE SEQUENCE [LARGE SCALE GENOMIC DNA]</scope>
    <source>
        <strain evidence="2 3">AM-OR11-026</strain>
    </source>
</reference>
<name>A0A1B7MLP5_9AGAM</name>
<proteinExistence type="predicted"/>
<dbReference type="EMBL" id="KV448752">
    <property type="protein sequence ID" value="OAX33533.1"/>
    <property type="molecule type" value="Genomic_DNA"/>
</dbReference>
<gene>
    <name evidence="2" type="ORF">K503DRAFT_517720</name>
</gene>
<feature type="region of interest" description="Disordered" evidence="1">
    <location>
        <begin position="1"/>
        <end position="20"/>
    </location>
</feature>
<keyword evidence="3" id="KW-1185">Reference proteome</keyword>
<dbReference type="InParanoid" id="A0A1B7MLP5"/>
<evidence type="ECO:0000256" key="1">
    <source>
        <dbReference type="SAM" id="MobiDB-lite"/>
    </source>
</evidence>
<sequence>MVAKKASAGSSAASREQCHPSFWQGDSGPAIFRIAPCCRHFVYQSCFYFRNLPIDILAPRCSDTSRWTLELLASAWHLFFISPTVHDSASRIPAFFGTAIALRA</sequence>
<evidence type="ECO:0000313" key="2">
    <source>
        <dbReference type="EMBL" id="OAX33533.1"/>
    </source>
</evidence>